<sequence length="212" mass="22972">MTKTRTRIKICGITRTKDALAAVSCGVDALGLVFVQASPRHVPIEQAQDIVRSLPALVSKVGLFVDASVADVTNIINKVSLDYLQFHGDEEESFCTAFSKPYIKAIRIKPETDLLKIISNYKTAAAILIDAWHPDIAGGTGETFDWALLNNLPKRDIPAIILAGGLDQKNVNSAVRLLKPYAVDVSSGVEDSPGIKSAEKIQNFVNEVNRGE</sequence>
<dbReference type="GO" id="GO:0004640">
    <property type="term" value="F:phosphoribosylanthranilate isomerase activity"/>
    <property type="evidence" value="ECO:0007669"/>
    <property type="project" value="UniProtKB-UniRule"/>
</dbReference>
<comment type="pathway">
    <text evidence="2 10">Amino-acid biosynthesis; L-tryptophan biosynthesis; L-tryptophan from chorismate: step 3/5.</text>
</comment>
<organism evidence="12 13">
    <name type="scientific">SAR86 cluster bacterium</name>
    <dbReference type="NCBI Taxonomy" id="2030880"/>
    <lineage>
        <taxon>Bacteria</taxon>
        <taxon>Pseudomonadati</taxon>
        <taxon>Pseudomonadota</taxon>
        <taxon>Gammaproteobacteria</taxon>
        <taxon>SAR86 cluster</taxon>
    </lineage>
</organism>
<dbReference type="FunFam" id="3.20.20.70:FF:000075">
    <property type="entry name" value="Tryptophan biosynthesis protein TRP1"/>
    <property type="match status" value="1"/>
</dbReference>
<dbReference type="UniPathway" id="UPA00035">
    <property type="reaction ID" value="UER00042"/>
</dbReference>
<dbReference type="GO" id="GO:0000162">
    <property type="term" value="P:L-tryptophan biosynthetic process"/>
    <property type="evidence" value="ECO:0007669"/>
    <property type="project" value="UniProtKB-UniRule"/>
</dbReference>
<evidence type="ECO:0000256" key="3">
    <source>
        <dbReference type="ARBA" id="ARBA00007571"/>
    </source>
</evidence>
<comment type="catalytic activity">
    <reaction evidence="1 10">
        <text>N-(5-phospho-beta-D-ribosyl)anthranilate = 1-(2-carboxyphenylamino)-1-deoxy-D-ribulose 5-phosphate</text>
        <dbReference type="Rhea" id="RHEA:21540"/>
        <dbReference type="ChEBI" id="CHEBI:18277"/>
        <dbReference type="ChEBI" id="CHEBI:58613"/>
        <dbReference type="EC" id="5.3.1.24"/>
    </reaction>
</comment>
<evidence type="ECO:0000256" key="9">
    <source>
        <dbReference type="ARBA" id="ARBA00023235"/>
    </source>
</evidence>
<evidence type="ECO:0000256" key="7">
    <source>
        <dbReference type="ARBA" id="ARBA00022822"/>
    </source>
</evidence>
<dbReference type="AlphaFoldDB" id="A0A2A5CEE2"/>
<evidence type="ECO:0000256" key="5">
    <source>
        <dbReference type="ARBA" id="ARBA00022272"/>
    </source>
</evidence>
<evidence type="ECO:0000256" key="8">
    <source>
        <dbReference type="ARBA" id="ARBA00023141"/>
    </source>
</evidence>
<proteinExistence type="inferred from homology"/>
<dbReference type="Pfam" id="PF00697">
    <property type="entry name" value="PRAI"/>
    <property type="match status" value="1"/>
</dbReference>
<keyword evidence="7 10" id="KW-0822">Tryptophan biosynthesis</keyword>
<keyword evidence="9 10" id="KW-0413">Isomerase</keyword>
<dbReference type="PANTHER" id="PTHR42894">
    <property type="entry name" value="N-(5'-PHOSPHORIBOSYL)ANTHRANILATE ISOMERASE"/>
    <property type="match status" value="1"/>
</dbReference>
<feature type="domain" description="N-(5'phosphoribosyl) anthranilate isomerase (PRAI)" evidence="11">
    <location>
        <begin position="8"/>
        <end position="206"/>
    </location>
</feature>
<evidence type="ECO:0000256" key="10">
    <source>
        <dbReference type="HAMAP-Rule" id="MF_00135"/>
    </source>
</evidence>
<dbReference type="InterPro" id="IPR001240">
    <property type="entry name" value="PRAI_dom"/>
</dbReference>
<reference evidence="13" key="1">
    <citation type="submission" date="2017-08" db="EMBL/GenBank/DDBJ databases">
        <title>A dynamic microbial community with high functional redundancy inhabits the cold, oxic subseafloor aquifer.</title>
        <authorList>
            <person name="Tully B.J."/>
            <person name="Wheat C.G."/>
            <person name="Glazer B.T."/>
            <person name="Huber J.A."/>
        </authorList>
    </citation>
    <scope>NUCLEOTIDE SEQUENCE [LARGE SCALE GENOMIC DNA]</scope>
</reference>
<evidence type="ECO:0000259" key="11">
    <source>
        <dbReference type="Pfam" id="PF00697"/>
    </source>
</evidence>
<dbReference type="EC" id="5.3.1.24" evidence="4 10"/>
<dbReference type="HAMAP" id="MF_00135">
    <property type="entry name" value="PRAI"/>
    <property type="match status" value="1"/>
</dbReference>
<evidence type="ECO:0000256" key="2">
    <source>
        <dbReference type="ARBA" id="ARBA00004664"/>
    </source>
</evidence>
<comment type="similarity">
    <text evidence="3 10">Belongs to the TrpF family.</text>
</comment>
<dbReference type="PANTHER" id="PTHR42894:SF1">
    <property type="entry name" value="N-(5'-PHOSPHORIBOSYL)ANTHRANILATE ISOMERASE"/>
    <property type="match status" value="1"/>
</dbReference>
<evidence type="ECO:0000256" key="4">
    <source>
        <dbReference type="ARBA" id="ARBA00012572"/>
    </source>
</evidence>
<protein>
    <recommendedName>
        <fullName evidence="5 10">N-(5'-phosphoribosyl)anthranilate isomerase</fullName>
        <shortName evidence="10">PRAI</shortName>
        <ecNumber evidence="4 10">5.3.1.24</ecNumber>
    </recommendedName>
</protein>
<dbReference type="SUPFAM" id="SSF51366">
    <property type="entry name" value="Ribulose-phoshate binding barrel"/>
    <property type="match status" value="1"/>
</dbReference>
<dbReference type="InterPro" id="IPR013785">
    <property type="entry name" value="Aldolase_TIM"/>
</dbReference>
<comment type="caution">
    <text evidence="12">The sequence shown here is derived from an EMBL/GenBank/DDBJ whole genome shotgun (WGS) entry which is preliminary data.</text>
</comment>
<dbReference type="NCBIfam" id="NF002298">
    <property type="entry name" value="PRK01222.1-4"/>
    <property type="match status" value="1"/>
</dbReference>
<evidence type="ECO:0000256" key="1">
    <source>
        <dbReference type="ARBA" id="ARBA00001164"/>
    </source>
</evidence>
<evidence type="ECO:0000313" key="12">
    <source>
        <dbReference type="EMBL" id="PCJ42142.1"/>
    </source>
</evidence>
<evidence type="ECO:0000256" key="6">
    <source>
        <dbReference type="ARBA" id="ARBA00022605"/>
    </source>
</evidence>
<dbReference type="InterPro" id="IPR011060">
    <property type="entry name" value="RibuloseP-bd_barrel"/>
</dbReference>
<accession>A0A2A5CEE2</accession>
<dbReference type="Gene3D" id="3.20.20.70">
    <property type="entry name" value="Aldolase class I"/>
    <property type="match status" value="1"/>
</dbReference>
<dbReference type="CDD" id="cd00405">
    <property type="entry name" value="PRAI"/>
    <property type="match status" value="1"/>
</dbReference>
<dbReference type="Proteomes" id="UP000228987">
    <property type="component" value="Unassembled WGS sequence"/>
</dbReference>
<dbReference type="EMBL" id="NVWI01000003">
    <property type="protein sequence ID" value="PCJ42142.1"/>
    <property type="molecule type" value="Genomic_DNA"/>
</dbReference>
<dbReference type="InterPro" id="IPR044643">
    <property type="entry name" value="TrpF_fam"/>
</dbReference>
<gene>
    <name evidence="10" type="primary">trpF</name>
    <name evidence="12" type="ORF">COA71_06000</name>
</gene>
<keyword evidence="6 10" id="KW-0028">Amino-acid biosynthesis</keyword>
<evidence type="ECO:0000313" key="13">
    <source>
        <dbReference type="Proteomes" id="UP000228987"/>
    </source>
</evidence>
<name>A0A2A5CEE2_9GAMM</name>
<keyword evidence="8 10" id="KW-0057">Aromatic amino acid biosynthesis</keyword>